<gene>
    <name evidence="2" type="ordered locus">Corgl_1724</name>
</gene>
<dbReference type="STRING" id="700015.Corgl_1724"/>
<reference evidence="3" key="1">
    <citation type="journal article" date="2013" name="Stand. Genomic Sci.">
        <title>Complete genome sequence of Coriobacterium glomerans type strain (PW2(T)) from the midgut of Pyrrhocoris apterus L. (red soldier bug).</title>
        <authorList>
            <person name="Stackebrandt E."/>
            <person name="Zeytun A."/>
            <person name="Lapidus A."/>
            <person name="Nolan M."/>
            <person name="Lucas S."/>
            <person name="Hammon N."/>
            <person name="Deshpande S."/>
            <person name="Cheng J.F."/>
            <person name="Tapia R."/>
            <person name="Goodwin L.A."/>
            <person name="Pitluck S."/>
            <person name="Liolios K."/>
            <person name="Pagani I."/>
            <person name="Ivanova N."/>
            <person name="Mavromatis K."/>
            <person name="Mikhailova N."/>
            <person name="Huntemann M."/>
            <person name="Pati A."/>
            <person name="Chen A."/>
            <person name="Palaniappan K."/>
            <person name="Chang Y.J."/>
            <person name="Land M."/>
            <person name="Hauser L."/>
            <person name="Rohde M."/>
            <person name="Pukall R."/>
            <person name="Goker M."/>
            <person name="Detter J.C."/>
            <person name="Woyke T."/>
            <person name="Bristow J."/>
            <person name="Eisen J.A."/>
            <person name="Markowitz V."/>
            <person name="Hugenholtz P."/>
            <person name="Kyrpides N.C."/>
            <person name="Klenk H.P."/>
        </authorList>
    </citation>
    <scope>NUCLEOTIDE SEQUENCE</scope>
    <source>
        <strain evidence="3">ATCC 49209 / DSM 20642 / JCM 10262 / PW2</strain>
    </source>
</reference>
<keyword evidence="1" id="KW-1133">Transmembrane helix</keyword>
<dbReference type="KEGG" id="cgo:Corgl_1724"/>
<name>F2NB69_CORGP</name>
<evidence type="ECO:0000256" key="1">
    <source>
        <dbReference type="SAM" id="Phobius"/>
    </source>
</evidence>
<sequence length="65" mass="7235">MNRKTISVRMHALAASTCFVWLIQTTAKSLSSGSPWTPADIFFCLSILIAAVYMSTQAFLLHRND</sequence>
<dbReference type="Proteomes" id="UP000006851">
    <property type="component" value="Chromosome"/>
</dbReference>
<keyword evidence="3" id="KW-1185">Reference proteome</keyword>
<dbReference type="AlphaFoldDB" id="F2NB69"/>
<evidence type="ECO:0000313" key="3">
    <source>
        <dbReference type="Proteomes" id="UP000006851"/>
    </source>
</evidence>
<accession>F2NB69</accession>
<keyword evidence="1" id="KW-0812">Transmembrane</keyword>
<dbReference type="RefSeq" id="WP_013709562.1">
    <property type="nucleotide sequence ID" value="NC_015389.1"/>
</dbReference>
<evidence type="ECO:0000313" key="2">
    <source>
        <dbReference type="EMBL" id="AEB07820.1"/>
    </source>
</evidence>
<organism evidence="2 3">
    <name type="scientific">Coriobacterium glomerans (strain ATCC 49209 / DSM 20642 / JCM 10262 / PW2)</name>
    <dbReference type="NCBI Taxonomy" id="700015"/>
    <lineage>
        <taxon>Bacteria</taxon>
        <taxon>Bacillati</taxon>
        <taxon>Actinomycetota</taxon>
        <taxon>Coriobacteriia</taxon>
        <taxon>Coriobacteriales</taxon>
        <taxon>Coriobacteriaceae</taxon>
        <taxon>Coriobacterium</taxon>
    </lineage>
</organism>
<dbReference type="EMBL" id="CP002628">
    <property type="protein sequence ID" value="AEB07820.1"/>
    <property type="molecule type" value="Genomic_DNA"/>
</dbReference>
<keyword evidence="1" id="KW-0472">Membrane</keyword>
<feature type="transmembrane region" description="Helical" evidence="1">
    <location>
        <begin position="41"/>
        <end position="61"/>
    </location>
</feature>
<proteinExistence type="predicted"/>
<dbReference type="HOGENOM" id="CLU_2842355_0_0_11"/>
<protein>
    <submittedName>
        <fullName evidence="2">Uncharacterized protein</fullName>
    </submittedName>
</protein>